<reference evidence="10 11" key="1">
    <citation type="journal article" date="2014" name="Genome Announc.">
        <title>Complete Genome Sequence of Hyphomicrobium nitrativorans Strain NL23, a Denitrifying Bacterium Isolated from Biofilm of a Methanol-Fed Denitrification System Treating Seawater at the Montreal Biodome.</title>
        <authorList>
            <person name="Martineau C."/>
            <person name="Villeneuve C."/>
            <person name="Mauffrey F."/>
            <person name="Villemur R."/>
        </authorList>
    </citation>
    <scope>NUCLEOTIDE SEQUENCE [LARGE SCALE GENOMIC DNA]</scope>
    <source>
        <strain evidence="10">NL23</strain>
    </source>
</reference>
<evidence type="ECO:0000256" key="4">
    <source>
        <dbReference type="ARBA" id="ARBA00022448"/>
    </source>
</evidence>
<evidence type="ECO:0000256" key="5">
    <source>
        <dbReference type="ARBA" id="ARBA00022490"/>
    </source>
</evidence>
<dbReference type="InterPro" id="IPR028366">
    <property type="entry name" value="PhoU"/>
</dbReference>
<proteinExistence type="inferred from homology"/>
<keyword evidence="5" id="KW-0963">Cytoplasm</keyword>
<dbReference type="HOGENOM" id="CLU_078518_2_1_5"/>
<dbReference type="AlphaFoldDB" id="V5SBS8"/>
<gene>
    <name evidence="10" type="ORF">W911_02240</name>
</gene>
<dbReference type="Gene3D" id="1.20.58.220">
    <property type="entry name" value="Phosphate transport system protein phou homolog 2, domain 2"/>
    <property type="match status" value="1"/>
</dbReference>
<dbReference type="InterPro" id="IPR038078">
    <property type="entry name" value="PhoU-like_sf"/>
</dbReference>
<keyword evidence="6" id="KW-0592">Phosphate transport</keyword>
<keyword evidence="11" id="KW-1185">Reference proteome</keyword>
<evidence type="ECO:0000313" key="11">
    <source>
        <dbReference type="Proteomes" id="UP000018542"/>
    </source>
</evidence>
<dbReference type="Proteomes" id="UP000018542">
    <property type="component" value="Chromosome"/>
</dbReference>
<keyword evidence="4" id="KW-0813">Transport</keyword>
<dbReference type="PATRIC" id="fig|1029756.8.peg.476"/>
<dbReference type="PANTHER" id="PTHR42930:SF3">
    <property type="entry name" value="PHOSPHATE-SPECIFIC TRANSPORT SYSTEM ACCESSORY PROTEIN PHOU"/>
    <property type="match status" value="1"/>
</dbReference>
<dbReference type="InterPro" id="IPR026022">
    <property type="entry name" value="PhoU_dom"/>
</dbReference>
<dbReference type="FunFam" id="1.20.58.220:FF:000004">
    <property type="entry name" value="Phosphate-specific transport system accessory protein PhoU"/>
    <property type="match status" value="1"/>
</dbReference>
<dbReference type="GO" id="GO:0005737">
    <property type="term" value="C:cytoplasm"/>
    <property type="evidence" value="ECO:0007669"/>
    <property type="project" value="UniProtKB-SubCell"/>
</dbReference>
<dbReference type="PANTHER" id="PTHR42930">
    <property type="entry name" value="PHOSPHATE-SPECIFIC TRANSPORT SYSTEM ACCESSORY PROTEIN PHOU"/>
    <property type="match status" value="1"/>
</dbReference>
<evidence type="ECO:0000256" key="2">
    <source>
        <dbReference type="ARBA" id="ARBA00008107"/>
    </source>
</evidence>
<comment type="similarity">
    <text evidence="2">Belongs to the PhoU family.</text>
</comment>
<dbReference type="STRING" id="1029756.W911_02240"/>
<comment type="subcellular location">
    <subcellularLocation>
        <location evidence="1">Cytoplasm</location>
    </subcellularLocation>
</comment>
<dbReference type="NCBIfam" id="TIGR02135">
    <property type="entry name" value="phoU_full"/>
    <property type="match status" value="1"/>
</dbReference>
<evidence type="ECO:0000256" key="6">
    <source>
        <dbReference type="ARBA" id="ARBA00022592"/>
    </source>
</evidence>
<comment type="subunit">
    <text evidence="3">Homodimer.</text>
</comment>
<comment type="function">
    <text evidence="7">Plays a role in the regulation of phosphate uptake.</text>
</comment>
<dbReference type="GO" id="GO:0006817">
    <property type="term" value="P:phosphate ion transport"/>
    <property type="evidence" value="ECO:0007669"/>
    <property type="project" value="UniProtKB-KW"/>
</dbReference>
<dbReference type="GO" id="GO:0045936">
    <property type="term" value="P:negative regulation of phosphate metabolic process"/>
    <property type="evidence" value="ECO:0007669"/>
    <property type="project" value="InterPro"/>
</dbReference>
<evidence type="ECO:0000313" key="10">
    <source>
        <dbReference type="EMBL" id="AHB47490.1"/>
    </source>
</evidence>
<dbReference type="SUPFAM" id="SSF109755">
    <property type="entry name" value="PhoU-like"/>
    <property type="match status" value="1"/>
</dbReference>
<organism evidence="10 11">
    <name type="scientific">Hyphomicrobium nitrativorans NL23</name>
    <dbReference type="NCBI Taxonomy" id="1029756"/>
    <lineage>
        <taxon>Bacteria</taxon>
        <taxon>Pseudomonadati</taxon>
        <taxon>Pseudomonadota</taxon>
        <taxon>Alphaproteobacteria</taxon>
        <taxon>Hyphomicrobiales</taxon>
        <taxon>Hyphomicrobiaceae</taxon>
        <taxon>Hyphomicrobium</taxon>
    </lineage>
</organism>
<evidence type="ECO:0000256" key="1">
    <source>
        <dbReference type="ARBA" id="ARBA00004496"/>
    </source>
</evidence>
<dbReference type="GO" id="GO:0030643">
    <property type="term" value="P:intracellular phosphate ion homeostasis"/>
    <property type="evidence" value="ECO:0007669"/>
    <property type="project" value="InterPro"/>
</dbReference>
<evidence type="ECO:0000256" key="8">
    <source>
        <dbReference type="ARBA" id="ARBA00069911"/>
    </source>
</evidence>
<feature type="domain" description="PhoU" evidence="9">
    <location>
        <begin position="46"/>
        <end position="133"/>
    </location>
</feature>
<sequence length="262" mass="29498">MALRRSLRAPSKPEHIRVAGRPKGDAMNEHIVKSYEEELALLDKKIAQMGGLAEHILGQAFDALERRDPKLAEQVVKSDRHIDDLERDIEEQVISMIARRQPLADDLRHVMAALRITGDLERIGDLAKNIAKRALAIADESHPKPLMTGLRHMVDLALQQLKEVLDAYAARDAERALSVWRSDESIDSMYNSLFRELLTYMMEDPRSIGLSTHLLFGAKNIERVGDHTTNIAETIHFFVRGTMISDDRPKGDDTSSTLFPAS</sequence>
<accession>V5SBS8</accession>
<dbReference type="PIRSF" id="PIRSF003107">
    <property type="entry name" value="PhoU"/>
    <property type="match status" value="1"/>
</dbReference>
<dbReference type="Pfam" id="PF01895">
    <property type="entry name" value="PhoU"/>
    <property type="match status" value="2"/>
</dbReference>
<evidence type="ECO:0000256" key="7">
    <source>
        <dbReference type="ARBA" id="ARBA00056181"/>
    </source>
</evidence>
<protein>
    <recommendedName>
        <fullName evidence="8">Phosphate-specific transport system accessory protein PhoU homolog</fullName>
    </recommendedName>
</protein>
<evidence type="ECO:0000256" key="3">
    <source>
        <dbReference type="ARBA" id="ARBA00011738"/>
    </source>
</evidence>
<feature type="domain" description="PhoU" evidence="9">
    <location>
        <begin position="150"/>
        <end position="234"/>
    </location>
</feature>
<name>V5SBS8_9HYPH</name>
<evidence type="ECO:0000259" key="9">
    <source>
        <dbReference type="Pfam" id="PF01895"/>
    </source>
</evidence>
<dbReference type="KEGG" id="hni:W911_02240"/>
<dbReference type="EMBL" id="CP006912">
    <property type="protein sequence ID" value="AHB47490.1"/>
    <property type="molecule type" value="Genomic_DNA"/>
</dbReference>